<dbReference type="Pfam" id="PF23477">
    <property type="entry name" value="zf_Tbcl_2"/>
    <property type="match status" value="1"/>
</dbReference>
<dbReference type="EMBL" id="CP007032">
    <property type="protein sequence ID" value="AHF06685.1"/>
    <property type="molecule type" value="Genomic_DNA"/>
</dbReference>
<organism evidence="3 4">
    <name type="scientific">Desulfitobacterium metallireducens DSM 15288</name>
    <dbReference type="NCBI Taxonomy" id="871968"/>
    <lineage>
        <taxon>Bacteria</taxon>
        <taxon>Bacillati</taxon>
        <taxon>Bacillota</taxon>
        <taxon>Clostridia</taxon>
        <taxon>Eubacteriales</taxon>
        <taxon>Desulfitobacteriaceae</taxon>
        <taxon>Desulfitobacterium</taxon>
    </lineage>
</organism>
<sequence>MFQDKILTCRDCGQEFTFSASEQEFYAEKGFENEPGRCPSCRQARKAANNGGRRSGGFGARPQRQMYPATCSNCGVETEVPFQPSGEKPVYCRDCYQSMRRY</sequence>
<evidence type="ECO:0000313" key="3">
    <source>
        <dbReference type="EMBL" id="AHF06685.1"/>
    </source>
</evidence>
<evidence type="ECO:0000259" key="1">
    <source>
        <dbReference type="Pfam" id="PF13451"/>
    </source>
</evidence>
<dbReference type="Pfam" id="PF13451">
    <property type="entry name" value="zf_Tbcl"/>
    <property type="match status" value="1"/>
</dbReference>
<feature type="domain" description="CxxC-x17-CxxC" evidence="2">
    <location>
        <begin position="64"/>
        <end position="100"/>
    </location>
</feature>
<evidence type="ECO:0000259" key="2">
    <source>
        <dbReference type="Pfam" id="PF23477"/>
    </source>
</evidence>
<dbReference type="Proteomes" id="UP000010847">
    <property type="component" value="Chromosome"/>
</dbReference>
<dbReference type="STRING" id="871968.DESME_06155"/>
<keyword evidence="4" id="KW-1185">Reference proteome</keyword>
<dbReference type="KEGG" id="dmt:DESME_06155"/>
<reference evidence="3 4" key="1">
    <citation type="submission" date="2013-12" db="EMBL/GenBank/DDBJ databases">
        <authorList>
            <consortium name="DOE Joint Genome Institute"/>
            <person name="Smidt H."/>
            <person name="Huntemann M."/>
            <person name="Han J."/>
            <person name="Chen A."/>
            <person name="Kyrpides N."/>
            <person name="Mavromatis K."/>
            <person name="Markowitz V."/>
            <person name="Palaniappan K."/>
            <person name="Ivanova N."/>
            <person name="Schaumberg A."/>
            <person name="Pati A."/>
            <person name="Liolios K."/>
            <person name="Nordberg H.P."/>
            <person name="Cantor M.N."/>
            <person name="Hua S.X."/>
            <person name="Woyke T."/>
        </authorList>
    </citation>
    <scope>NUCLEOTIDE SEQUENCE [LARGE SCALE GENOMIC DNA]</scope>
    <source>
        <strain evidence="4">DSM 15288</strain>
    </source>
</reference>
<dbReference type="InterPro" id="IPR026363">
    <property type="entry name" value="CxxC-x17-CxxC_dom"/>
</dbReference>
<dbReference type="HOGENOM" id="CLU_115791_1_0_9"/>
<dbReference type="eggNOG" id="COG1278">
    <property type="taxonomic scope" value="Bacteria"/>
</dbReference>
<dbReference type="AlphaFoldDB" id="W0E762"/>
<proteinExistence type="predicted"/>
<name>W0E762_9FIRM</name>
<dbReference type="NCBIfam" id="TIGR04272">
    <property type="entry name" value="cxxc_cxxc_Mbark"/>
    <property type="match status" value="1"/>
</dbReference>
<dbReference type="InterPro" id="IPR025306">
    <property type="entry name" value="Zn-bnd_dom_prob"/>
</dbReference>
<feature type="domain" description="Probable zinc-binding" evidence="1">
    <location>
        <begin position="3"/>
        <end position="49"/>
    </location>
</feature>
<gene>
    <name evidence="3" type="ORF">DESME_06155</name>
</gene>
<dbReference type="RefSeq" id="WP_006715645.1">
    <property type="nucleotide sequence ID" value="NZ_CP007032.1"/>
</dbReference>
<evidence type="ECO:0000313" key="4">
    <source>
        <dbReference type="Proteomes" id="UP000010847"/>
    </source>
</evidence>
<protein>
    <submittedName>
        <fullName evidence="3">Zinc-binding protein</fullName>
    </submittedName>
</protein>
<dbReference type="OrthoDB" id="5505402at2"/>
<accession>W0E762</accession>